<accession>A0A9P5LH94</accession>
<dbReference type="Gene3D" id="3.40.630.30">
    <property type="match status" value="1"/>
</dbReference>
<evidence type="ECO:0000313" key="4">
    <source>
        <dbReference type="EMBL" id="KAF7550011.1"/>
    </source>
</evidence>
<reference evidence="4" key="1">
    <citation type="submission" date="2020-03" db="EMBL/GenBank/DDBJ databases">
        <title>Draft Genome Sequence of Cylindrodendrum hubeiense.</title>
        <authorList>
            <person name="Buettner E."/>
            <person name="Kellner H."/>
        </authorList>
    </citation>
    <scope>NUCLEOTIDE SEQUENCE</scope>
    <source>
        <strain evidence="4">IHI 201604</strain>
    </source>
</reference>
<dbReference type="PROSITE" id="PS51186">
    <property type="entry name" value="GNAT"/>
    <property type="match status" value="1"/>
</dbReference>
<dbReference type="SUPFAM" id="SSF55729">
    <property type="entry name" value="Acyl-CoA N-acyltransferases (Nat)"/>
    <property type="match status" value="1"/>
</dbReference>
<dbReference type="Pfam" id="PF00583">
    <property type="entry name" value="Acetyltransf_1"/>
    <property type="match status" value="1"/>
</dbReference>
<dbReference type="CDD" id="cd04301">
    <property type="entry name" value="NAT_SF"/>
    <property type="match status" value="1"/>
</dbReference>
<keyword evidence="2" id="KW-0012">Acyltransferase</keyword>
<sequence>MAYTVRLATLDDSTQIAKLGAHVFTVTFGHSVPPHELQAYLEETYSPLAVAAVLEDPQKNAHVAIDEDGNVLGFAILALGTTRACVENMENPVELQRIYVDTAVHGKGVGWMLADSIEKKARKQGFRSIWLSVWEENQSAHKAYTKWGYKHVGDDDFIVGVVVQRDHIMLKAFQ</sequence>
<protein>
    <recommendedName>
        <fullName evidence="3">N-acetyltransferase domain-containing protein</fullName>
    </recommendedName>
</protein>
<organism evidence="4 5">
    <name type="scientific">Cylindrodendrum hubeiense</name>
    <dbReference type="NCBI Taxonomy" id="595255"/>
    <lineage>
        <taxon>Eukaryota</taxon>
        <taxon>Fungi</taxon>
        <taxon>Dikarya</taxon>
        <taxon>Ascomycota</taxon>
        <taxon>Pezizomycotina</taxon>
        <taxon>Sordariomycetes</taxon>
        <taxon>Hypocreomycetidae</taxon>
        <taxon>Hypocreales</taxon>
        <taxon>Nectriaceae</taxon>
        <taxon>Cylindrodendrum</taxon>
    </lineage>
</organism>
<evidence type="ECO:0000256" key="1">
    <source>
        <dbReference type="ARBA" id="ARBA00022679"/>
    </source>
</evidence>
<dbReference type="GO" id="GO:0016747">
    <property type="term" value="F:acyltransferase activity, transferring groups other than amino-acyl groups"/>
    <property type="evidence" value="ECO:0007669"/>
    <property type="project" value="InterPro"/>
</dbReference>
<dbReference type="InterPro" id="IPR050832">
    <property type="entry name" value="Bact_Acetyltransf"/>
</dbReference>
<dbReference type="InterPro" id="IPR016181">
    <property type="entry name" value="Acyl_CoA_acyltransferase"/>
</dbReference>
<dbReference type="PANTHER" id="PTHR43877">
    <property type="entry name" value="AMINOALKYLPHOSPHONATE N-ACETYLTRANSFERASE-RELATED-RELATED"/>
    <property type="match status" value="1"/>
</dbReference>
<dbReference type="OrthoDB" id="9975416at2759"/>
<dbReference type="AlphaFoldDB" id="A0A9P5LH94"/>
<feature type="domain" description="N-acetyltransferase" evidence="3">
    <location>
        <begin position="3"/>
        <end position="174"/>
    </location>
</feature>
<keyword evidence="1" id="KW-0808">Transferase</keyword>
<name>A0A9P5LH94_9HYPO</name>
<gene>
    <name evidence="4" type="ORF">G7Z17_g6000</name>
</gene>
<dbReference type="EMBL" id="JAANBB010000108">
    <property type="protein sequence ID" value="KAF7550011.1"/>
    <property type="molecule type" value="Genomic_DNA"/>
</dbReference>
<dbReference type="InterPro" id="IPR000182">
    <property type="entry name" value="GNAT_dom"/>
</dbReference>
<evidence type="ECO:0000256" key="2">
    <source>
        <dbReference type="ARBA" id="ARBA00023315"/>
    </source>
</evidence>
<proteinExistence type="predicted"/>
<keyword evidence="5" id="KW-1185">Reference proteome</keyword>
<evidence type="ECO:0000313" key="5">
    <source>
        <dbReference type="Proteomes" id="UP000722485"/>
    </source>
</evidence>
<evidence type="ECO:0000259" key="3">
    <source>
        <dbReference type="PROSITE" id="PS51186"/>
    </source>
</evidence>
<dbReference type="Proteomes" id="UP000722485">
    <property type="component" value="Unassembled WGS sequence"/>
</dbReference>
<comment type="caution">
    <text evidence="4">The sequence shown here is derived from an EMBL/GenBank/DDBJ whole genome shotgun (WGS) entry which is preliminary data.</text>
</comment>